<dbReference type="FunFam" id="2.160.10.10:FF:000101">
    <property type="entry name" value="Probable maltose O-acetyltransferase"/>
    <property type="match status" value="1"/>
</dbReference>
<dbReference type="RefSeq" id="WP_011107239.1">
    <property type="nucleotide sequence ID" value="NZ_CAXSNJ010000037.1"/>
</dbReference>
<dbReference type="Proteomes" id="UP001156218">
    <property type="component" value="Chromosome"/>
</dbReference>
<protein>
    <submittedName>
        <fullName evidence="3">Acyltransferase</fullName>
    </submittedName>
</protein>
<dbReference type="Pfam" id="PF00132">
    <property type="entry name" value="Hexapep"/>
    <property type="match status" value="1"/>
</dbReference>
<organism evidence="3 4">
    <name type="scientific">Bacteroides thetaiotaomicron</name>
    <dbReference type="NCBI Taxonomy" id="818"/>
    <lineage>
        <taxon>Bacteria</taxon>
        <taxon>Pseudomonadati</taxon>
        <taxon>Bacteroidota</taxon>
        <taxon>Bacteroidia</taxon>
        <taxon>Bacteroidales</taxon>
        <taxon>Bacteroidaceae</taxon>
        <taxon>Bacteroides</taxon>
    </lineage>
</organism>
<dbReference type="AlphaFoldDB" id="A0ABD7U5A3"/>
<dbReference type="EMBL" id="CP083680">
    <property type="protein sequence ID" value="UYU67394.1"/>
    <property type="molecule type" value="Genomic_DNA"/>
</dbReference>
<proteinExistence type="inferred from homology"/>
<dbReference type="InterPro" id="IPR001451">
    <property type="entry name" value="Hexapep"/>
</dbReference>
<comment type="similarity">
    <text evidence="1">Belongs to the transferase hexapeptide repeat family.</text>
</comment>
<evidence type="ECO:0000313" key="3">
    <source>
        <dbReference type="EMBL" id="UYU67394.1"/>
    </source>
</evidence>
<dbReference type="GO" id="GO:0016746">
    <property type="term" value="F:acyltransferase activity"/>
    <property type="evidence" value="ECO:0007669"/>
    <property type="project" value="UniProtKB-KW"/>
</dbReference>
<dbReference type="CDD" id="cd04647">
    <property type="entry name" value="LbH_MAT_like"/>
    <property type="match status" value="1"/>
</dbReference>
<dbReference type="InterPro" id="IPR051159">
    <property type="entry name" value="Hexapeptide_acetyltransf"/>
</dbReference>
<dbReference type="PANTHER" id="PTHR23416:SF23">
    <property type="entry name" value="ACETYLTRANSFERASE C18B11.09C-RELATED"/>
    <property type="match status" value="1"/>
</dbReference>
<gene>
    <name evidence="3" type="ORF">KQP68_03685</name>
</gene>
<reference evidence="3 4" key="1">
    <citation type="submission" date="2021-06" db="EMBL/GenBank/DDBJ databases">
        <title>Interrogation of the integrated mobile genetic elements in gut-associated Bacteroides with a consensus prediction approach.</title>
        <authorList>
            <person name="Campbell D.E."/>
            <person name="Leigh J.R."/>
            <person name="Kim T."/>
            <person name="England W."/>
            <person name="Whitaker R.J."/>
            <person name="Degnan P.H."/>
        </authorList>
    </citation>
    <scope>NUCLEOTIDE SEQUENCE [LARGE SCALE GENOMIC DNA]</scope>
    <source>
        <strain evidence="3 4">WAL8669</strain>
    </source>
</reference>
<dbReference type="Gene3D" id="2.160.10.10">
    <property type="entry name" value="Hexapeptide repeat proteins"/>
    <property type="match status" value="1"/>
</dbReference>
<keyword evidence="3" id="KW-0012">Acyltransferase</keyword>
<dbReference type="PANTHER" id="PTHR23416">
    <property type="entry name" value="SIALIC ACID SYNTHASE-RELATED"/>
    <property type="match status" value="1"/>
</dbReference>
<keyword evidence="2" id="KW-0808">Transferase</keyword>
<name>A0ABD7U5A3_BACT4</name>
<evidence type="ECO:0000313" key="4">
    <source>
        <dbReference type="Proteomes" id="UP001156218"/>
    </source>
</evidence>
<accession>A0ABD7U5A3</accession>
<dbReference type="GeneID" id="60926348"/>
<evidence type="ECO:0000256" key="1">
    <source>
        <dbReference type="ARBA" id="ARBA00007274"/>
    </source>
</evidence>
<sequence>MLKRILSIFYSIRRSLLLRMQKAYISTHVDCKSEPRVKGEVFLNATAVSLGHDVTFFSGAYLWGTNINIGNRVQIGMNTVIFSKKGVTIGNNTSIAGQCYIIDTNHGTKDGQLIQDQADEVAEEGIVIGNDVWIAAQCMILKGAKINDGAVIGAQTLVNCEIPKNAIVVGTPAKIIGYRKK</sequence>
<dbReference type="InterPro" id="IPR011004">
    <property type="entry name" value="Trimer_LpxA-like_sf"/>
</dbReference>
<dbReference type="SUPFAM" id="SSF51161">
    <property type="entry name" value="Trimeric LpxA-like enzymes"/>
    <property type="match status" value="1"/>
</dbReference>
<evidence type="ECO:0000256" key="2">
    <source>
        <dbReference type="ARBA" id="ARBA00022679"/>
    </source>
</evidence>